<dbReference type="Pfam" id="PF00392">
    <property type="entry name" value="GntR"/>
    <property type="match status" value="1"/>
</dbReference>
<dbReference type="RefSeq" id="WP_119035564.1">
    <property type="nucleotide sequence ID" value="NZ_QXDC01000003.1"/>
</dbReference>
<accession>A0A397P2G3</accession>
<dbReference type="PANTHER" id="PTHR43537">
    <property type="entry name" value="TRANSCRIPTIONAL REGULATOR, GNTR FAMILY"/>
    <property type="match status" value="1"/>
</dbReference>
<comment type="caution">
    <text evidence="5">The sequence shown here is derived from an EMBL/GenBank/DDBJ whole genome shotgun (WGS) entry which is preliminary data.</text>
</comment>
<dbReference type="SMART" id="SM00895">
    <property type="entry name" value="FCD"/>
    <property type="match status" value="1"/>
</dbReference>
<evidence type="ECO:0000313" key="5">
    <source>
        <dbReference type="EMBL" id="RIA43750.1"/>
    </source>
</evidence>
<dbReference type="SMART" id="SM00345">
    <property type="entry name" value="HTH_GNTR"/>
    <property type="match status" value="1"/>
</dbReference>
<proteinExistence type="predicted"/>
<dbReference type="Gene3D" id="1.20.120.530">
    <property type="entry name" value="GntR ligand-binding domain-like"/>
    <property type="match status" value="1"/>
</dbReference>
<dbReference type="GO" id="GO:0003700">
    <property type="term" value="F:DNA-binding transcription factor activity"/>
    <property type="evidence" value="ECO:0007669"/>
    <property type="project" value="InterPro"/>
</dbReference>
<evidence type="ECO:0000256" key="1">
    <source>
        <dbReference type="ARBA" id="ARBA00023015"/>
    </source>
</evidence>
<dbReference type="SUPFAM" id="SSF46785">
    <property type="entry name" value="Winged helix' DNA-binding domain"/>
    <property type="match status" value="1"/>
</dbReference>
<evidence type="ECO:0000256" key="2">
    <source>
        <dbReference type="ARBA" id="ARBA00023125"/>
    </source>
</evidence>
<keyword evidence="1" id="KW-0805">Transcription regulation</keyword>
<dbReference type="InterPro" id="IPR036388">
    <property type="entry name" value="WH-like_DNA-bd_sf"/>
</dbReference>
<dbReference type="OrthoDB" id="9028214at2"/>
<protein>
    <submittedName>
        <fullName evidence="5">GntR family transcriptional regulator</fullName>
    </submittedName>
</protein>
<sequence>MPVTPSENEPIVRRKLADEVFDRLKAMIVSGERRPGESLPSERELMARFGVGRPAIREAMQALANLGLVTISHGERARVREISARAAIHQVDMVAQLMLSTLPDALEHLKETRTFFERGMVRKAAELASAEDVAELRAIVEQQRAVTGDAAAFVHADMGFHTRIAQITGNPIYSAVSEGMLGWLQEYHAHMLIWQGQSERTLTEHGEIIDRIEAHDPDGAEAAMVRHLERSDHLYARSH</sequence>
<dbReference type="Proteomes" id="UP000266568">
    <property type="component" value="Unassembled WGS sequence"/>
</dbReference>
<evidence type="ECO:0000256" key="3">
    <source>
        <dbReference type="ARBA" id="ARBA00023163"/>
    </source>
</evidence>
<name>A0A397P2G3_9SPHN</name>
<evidence type="ECO:0000313" key="6">
    <source>
        <dbReference type="Proteomes" id="UP000266568"/>
    </source>
</evidence>
<dbReference type="PRINTS" id="PR00035">
    <property type="entry name" value="HTHGNTR"/>
</dbReference>
<keyword evidence="6" id="KW-1185">Reference proteome</keyword>
<evidence type="ECO:0000259" key="4">
    <source>
        <dbReference type="PROSITE" id="PS50949"/>
    </source>
</evidence>
<organism evidence="5 6">
    <name type="scientific">Hephaestia caeni</name>
    <dbReference type="NCBI Taxonomy" id="645617"/>
    <lineage>
        <taxon>Bacteria</taxon>
        <taxon>Pseudomonadati</taxon>
        <taxon>Pseudomonadota</taxon>
        <taxon>Alphaproteobacteria</taxon>
        <taxon>Sphingomonadales</taxon>
        <taxon>Sphingomonadaceae</taxon>
        <taxon>Hephaestia</taxon>
    </lineage>
</organism>
<dbReference type="CDD" id="cd07377">
    <property type="entry name" value="WHTH_GntR"/>
    <property type="match status" value="1"/>
</dbReference>
<dbReference type="InterPro" id="IPR011711">
    <property type="entry name" value="GntR_C"/>
</dbReference>
<dbReference type="PANTHER" id="PTHR43537:SF53">
    <property type="entry name" value="HTH-TYPE TRANSCRIPTIONAL REPRESSOR NANR"/>
    <property type="match status" value="1"/>
</dbReference>
<dbReference type="AlphaFoldDB" id="A0A397P2G3"/>
<dbReference type="InterPro" id="IPR000524">
    <property type="entry name" value="Tscrpt_reg_HTH_GntR"/>
</dbReference>
<keyword evidence="2" id="KW-0238">DNA-binding</keyword>
<feature type="domain" description="HTH gntR-type" evidence="4">
    <location>
        <begin position="14"/>
        <end position="82"/>
    </location>
</feature>
<dbReference type="EMBL" id="QXDC01000003">
    <property type="protein sequence ID" value="RIA43750.1"/>
    <property type="molecule type" value="Genomic_DNA"/>
</dbReference>
<dbReference type="InterPro" id="IPR036390">
    <property type="entry name" value="WH_DNA-bd_sf"/>
</dbReference>
<dbReference type="Pfam" id="PF07729">
    <property type="entry name" value="FCD"/>
    <property type="match status" value="1"/>
</dbReference>
<keyword evidence="3" id="KW-0804">Transcription</keyword>
<dbReference type="InterPro" id="IPR008920">
    <property type="entry name" value="TF_FadR/GntR_C"/>
</dbReference>
<dbReference type="GO" id="GO:0003677">
    <property type="term" value="F:DNA binding"/>
    <property type="evidence" value="ECO:0007669"/>
    <property type="project" value="UniProtKB-KW"/>
</dbReference>
<dbReference type="NCBIfam" id="NF003011">
    <property type="entry name" value="PRK03837.1"/>
    <property type="match status" value="1"/>
</dbReference>
<dbReference type="SUPFAM" id="SSF48008">
    <property type="entry name" value="GntR ligand-binding domain-like"/>
    <property type="match status" value="1"/>
</dbReference>
<dbReference type="Gene3D" id="1.10.10.10">
    <property type="entry name" value="Winged helix-like DNA-binding domain superfamily/Winged helix DNA-binding domain"/>
    <property type="match status" value="1"/>
</dbReference>
<reference evidence="5 6" key="1">
    <citation type="submission" date="2018-08" db="EMBL/GenBank/DDBJ databases">
        <title>Genomic Encyclopedia of Type Strains, Phase IV (KMG-IV): sequencing the most valuable type-strain genomes for metagenomic binning, comparative biology and taxonomic classification.</title>
        <authorList>
            <person name="Goeker M."/>
        </authorList>
    </citation>
    <scope>NUCLEOTIDE SEQUENCE [LARGE SCALE GENOMIC DNA]</scope>
    <source>
        <strain evidence="5 6">DSM 25527</strain>
    </source>
</reference>
<dbReference type="PROSITE" id="PS50949">
    <property type="entry name" value="HTH_GNTR"/>
    <property type="match status" value="1"/>
</dbReference>
<gene>
    <name evidence="5" type="ORF">DFR49_1979</name>
</gene>